<evidence type="ECO:0000256" key="6">
    <source>
        <dbReference type="SAM" id="MobiDB-lite"/>
    </source>
</evidence>
<dbReference type="Pfam" id="PF19252">
    <property type="entry name" value="HIND"/>
    <property type="match status" value="2"/>
</dbReference>
<evidence type="ECO:0000256" key="5">
    <source>
        <dbReference type="ARBA" id="ARBA00023242"/>
    </source>
</evidence>
<protein>
    <submittedName>
        <fullName evidence="7">Uncharacterized protein</fullName>
    </submittedName>
</protein>
<comment type="subcellular location">
    <subcellularLocation>
        <location evidence="1">Nucleus</location>
    </subcellularLocation>
</comment>
<name>M3IJF3_CANMX</name>
<keyword evidence="8" id="KW-1185">Reference proteome</keyword>
<dbReference type="Proteomes" id="UP000011777">
    <property type="component" value="Unassembled WGS sequence"/>
</dbReference>
<sequence>MSEEISLSLEETNKLRLKAGLKPIPDPTKEPEDDVISLSIEETNKLRQQVGLPLIPLQNKHEDTDIQNYKDHQAKAVNQQKNEDLLQRIRDAKFKSNKRKFIDDKTLIDESKDLDTDDWLKNLGTKEDKPKKRKVLKNQNEEVSAVIGHTAKELKSIGDEEILTLKDSDLLDDEDVLTNEKLLRNSKIEKDLREKKEAENIKFNGRHYRPNDDDGDSDDGDDNEFLMKEKVIVGKSTIEIPKSKKQEKQKPAAYTNLFEDIDELEEQKPKTVVKMKKIKKKSNSSKKKSKEKEDIVKPLELGENDDDDIDDFDSELAQSLIASRNSKLRSRSQLTPEQIAEEIAASRRWDLENQVEKSSLAVYDNTDGFLNNLEKNILNEEPSVKQQFETTEVKETNITTVKESEEEPVLGSGLAATLKFLQSKNVLEPSTTVTKSQELEREEANKRTELLKMKINIEERILKEELANNKEYLRLPKAEKPAYFDKLLDTRLKQKGIVQQNLQVYNPKVELTYKDSLGNVLNKKKAWKEFSHKYHSKK</sequence>
<feature type="compositionally biased region" description="Basic residues" evidence="6">
    <location>
        <begin position="271"/>
        <end position="289"/>
    </location>
</feature>
<dbReference type="STRING" id="1245528.M3IJF3"/>
<accession>M3IJF3</accession>
<dbReference type="HOGENOM" id="CLU_018358_0_0_1"/>
<dbReference type="OMA" id="FNGRHYR"/>
<dbReference type="AlphaFoldDB" id="M3IJF3"/>
<feature type="region of interest" description="Disordered" evidence="6">
    <location>
        <begin position="271"/>
        <end position="310"/>
    </location>
</feature>
<reference evidence="7 8" key="1">
    <citation type="submission" date="2013-02" db="EMBL/GenBank/DDBJ databases">
        <title>Genome sequence of Candida maltosa Xu316, a potential industrial strain for xylitol and ethanol production.</title>
        <authorList>
            <person name="Yu J."/>
            <person name="Wang Q."/>
            <person name="Geng X."/>
            <person name="Bao W."/>
            <person name="He P."/>
            <person name="Cai J."/>
        </authorList>
    </citation>
    <scope>NUCLEOTIDE SEQUENCE [LARGE SCALE GENOMIC DNA]</scope>
    <source>
        <strain evidence="8">Xu316</strain>
    </source>
</reference>
<dbReference type="GO" id="GO:0046540">
    <property type="term" value="C:U4/U6 x U5 tri-snRNP complex"/>
    <property type="evidence" value="ECO:0007669"/>
    <property type="project" value="InterPro"/>
</dbReference>
<comment type="similarity">
    <text evidence="2">Belongs to the SNU66/SART1 family.</text>
</comment>
<dbReference type="GO" id="GO:0045292">
    <property type="term" value="P:mRNA cis splicing, via spliceosome"/>
    <property type="evidence" value="ECO:0007669"/>
    <property type="project" value="TreeGrafter"/>
</dbReference>
<evidence type="ECO:0000313" key="8">
    <source>
        <dbReference type="Proteomes" id="UP000011777"/>
    </source>
</evidence>
<gene>
    <name evidence="7" type="ORF">G210_3248</name>
</gene>
<dbReference type="EMBL" id="AOGT01001981">
    <property type="protein sequence ID" value="EMG46506.1"/>
    <property type="molecule type" value="Genomic_DNA"/>
</dbReference>
<feature type="compositionally biased region" description="Acidic residues" evidence="6">
    <location>
        <begin position="213"/>
        <end position="223"/>
    </location>
</feature>
<proteinExistence type="inferred from homology"/>
<feature type="region of interest" description="Disordered" evidence="6">
    <location>
        <begin position="199"/>
        <end position="223"/>
    </location>
</feature>
<evidence type="ECO:0000256" key="3">
    <source>
        <dbReference type="ARBA" id="ARBA00022664"/>
    </source>
</evidence>
<dbReference type="eggNOG" id="KOG2217">
    <property type="taxonomic scope" value="Eukaryota"/>
</dbReference>
<keyword evidence="4" id="KW-0508">mRNA splicing</keyword>
<dbReference type="OrthoDB" id="5583at2759"/>
<dbReference type="Pfam" id="PF03343">
    <property type="entry name" value="SART-1"/>
    <property type="match status" value="1"/>
</dbReference>
<dbReference type="InterPro" id="IPR005011">
    <property type="entry name" value="SNU66/SART1"/>
</dbReference>
<dbReference type="PANTHER" id="PTHR14152:SF5">
    <property type="entry name" value="U4_U6.U5 TRI-SNRNP-ASSOCIATED PROTEIN 1"/>
    <property type="match status" value="1"/>
</dbReference>
<comment type="caution">
    <text evidence="7">The sequence shown here is derived from an EMBL/GenBank/DDBJ whole genome shotgun (WGS) entry which is preliminary data.</text>
</comment>
<dbReference type="PANTHER" id="PTHR14152">
    <property type="entry name" value="SQUAMOUS CELL CARCINOMA ANTIGEN RECOGNISED BY CYTOTOXIC T LYMPHOCYTES"/>
    <property type="match status" value="1"/>
</dbReference>
<dbReference type="GO" id="GO:0000481">
    <property type="term" value="P:maturation of 5S rRNA"/>
    <property type="evidence" value="ECO:0007669"/>
    <property type="project" value="TreeGrafter"/>
</dbReference>
<dbReference type="InterPro" id="IPR045347">
    <property type="entry name" value="HIND"/>
</dbReference>
<evidence type="ECO:0000313" key="7">
    <source>
        <dbReference type="EMBL" id="EMG46506.1"/>
    </source>
</evidence>
<evidence type="ECO:0000256" key="4">
    <source>
        <dbReference type="ARBA" id="ARBA00023187"/>
    </source>
</evidence>
<evidence type="ECO:0000256" key="1">
    <source>
        <dbReference type="ARBA" id="ARBA00004123"/>
    </source>
</evidence>
<keyword evidence="3" id="KW-0507">mRNA processing</keyword>
<evidence type="ECO:0000256" key="2">
    <source>
        <dbReference type="ARBA" id="ARBA00006076"/>
    </source>
</evidence>
<keyword evidence="5" id="KW-0539">Nucleus</keyword>
<organism evidence="7 8">
    <name type="scientific">Candida maltosa (strain Xu316)</name>
    <name type="common">Yeast</name>
    <dbReference type="NCBI Taxonomy" id="1245528"/>
    <lineage>
        <taxon>Eukaryota</taxon>
        <taxon>Fungi</taxon>
        <taxon>Dikarya</taxon>
        <taxon>Ascomycota</taxon>
        <taxon>Saccharomycotina</taxon>
        <taxon>Pichiomycetes</taxon>
        <taxon>Debaryomycetaceae</taxon>
        <taxon>Candida/Lodderomyces clade</taxon>
        <taxon>Candida</taxon>
    </lineage>
</organism>